<feature type="signal peptide" evidence="12">
    <location>
        <begin position="1"/>
        <end position="29"/>
    </location>
</feature>
<reference evidence="17" key="1">
    <citation type="submission" date="2017-01" db="EMBL/GenBank/DDBJ databases">
        <title>Komagataeibacter sp. MSKU9 whole genome sequencing project.</title>
        <authorList>
            <person name="Matsutani M."/>
            <person name="Naloka K."/>
            <person name="Theeragool G."/>
            <person name="Yakushi T."/>
            <person name="Matsushita K."/>
        </authorList>
    </citation>
    <scope>NUCLEOTIDE SEQUENCE [LARGE SCALE GENOMIC DNA]</scope>
    <source>
        <strain evidence="17">MSKU9</strain>
    </source>
</reference>
<dbReference type="GO" id="GO:0015628">
    <property type="term" value="P:protein secretion by the type II secretion system"/>
    <property type="evidence" value="ECO:0007669"/>
    <property type="project" value="InterPro"/>
</dbReference>
<keyword evidence="9" id="KW-0998">Cell outer membrane</keyword>
<dbReference type="GO" id="GO:0009279">
    <property type="term" value="C:cell outer membrane"/>
    <property type="evidence" value="ECO:0007669"/>
    <property type="project" value="UniProtKB-SubCell"/>
</dbReference>
<dbReference type="EMBL" id="BDLU01000066">
    <property type="protein sequence ID" value="GCE84971.1"/>
    <property type="molecule type" value="Genomic_DNA"/>
</dbReference>
<evidence type="ECO:0000256" key="1">
    <source>
        <dbReference type="ARBA" id="ARBA00004442"/>
    </source>
</evidence>
<comment type="similarity">
    <text evidence="2">Belongs to the bacterial secretin family. GSP D subfamily.</text>
</comment>
<dbReference type="RefSeq" id="WP_141262344.1">
    <property type="nucleotide sequence ID" value="NZ_BDLU01000066.1"/>
</dbReference>
<evidence type="ECO:0000259" key="13">
    <source>
        <dbReference type="Pfam" id="PF00263"/>
    </source>
</evidence>
<feature type="domain" description="GspD-like N0" evidence="15">
    <location>
        <begin position="94"/>
        <end position="164"/>
    </location>
</feature>
<feature type="region of interest" description="Disordered" evidence="11">
    <location>
        <begin position="361"/>
        <end position="444"/>
    </location>
</feature>
<evidence type="ECO:0000259" key="15">
    <source>
        <dbReference type="Pfam" id="PF21305"/>
    </source>
</evidence>
<dbReference type="Pfam" id="PF03958">
    <property type="entry name" value="Secretin_N"/>
    <property type="match status" value="1"/>
</dbReference>
<protein>
    <submittedName>
        <fullName evidence="16">General secretion pathway protein D</fullName>
    </submittedName>
</protein>
<dbReference type="PRINTS" id="PR00811">
    <property type="entry name" value="BCTERIALGSPD"/>
</dbReference>
<keyword evidence="17" id="KW-1185">Reference proteome</keyword>
<dbReference type="Proteomes" id="UP000315095">
    <property type="component" value="Unassembled WGS sequence"/>
</dbReference>
<dbReference type="NCBIfam" id="TIGR02517">
    <property type="entry name" value="type_II_gspD"/>
    <property type="match status" value="1"/>
</dbReference>
<dbReference type="InterPro" id="IPR005644">
    <property type="entry name" value="NolW-like"/>
</dbReference>
<dbReference type="PANTHER" id="PTHR30332">
    <property type="entry name" value="PROBABLE GENERAL SECRETION PATHWAY PROTEIN D"/>
    <property type="match status" value="1"/>
</dbReference>
<proteinExistence type="inferred from homology"/>
<evidence type="ECO:0000256" key="9">
    <source>
        <dbReference type="ARBA" id="ARBA00023237"/>
    </source>
</evidence>
<keyword evidence="4" id="KW-1134">Transmembrane beta strand</keyword>
<dbReference type="Pfam" id="PF21305">
    <property type="entry name" value="type_II_gspD_N0"/>
    <property type="match status" value="1"/>
</dbReference>
<feature type="domain" description="Type II/III secretion system secretin-like" evidence="13">
    <location>
        <begin position="568"/>
        <end position="730"/>
    </location>
</feature>
<dbReference type="AlphaFoldDB" id="A0A4P5NYE8"/>
<feature type="compositionally biased region" description="Gly residues" evidence="11">
    <location>
        <begin position="378"/>
        <end position="416"/>
    </location>
</feature>
<dbReference type="InterPro" id="IPR049371">
    <property type="entry name" value="GspD-like_N0"/>
</dbReference>
<evidence type="ECO:0000256" key="2">
    <source>
        <dbReference type="ARBA" id="ARBA00006980"/>
    </source>
</evidence>
<dbReference type="InterPro" id="IPR001775">
    <property type="entry name" value="GspD/PilQ"/>
</dbReference>
<feature type="region of interest" description="Disordered" evidence="11">
    <location>
        <begin position="754"/>
        <end position="780"/>
    </location>
</feature>
<comment type="subcellular location">
    <subcellularLocation>
        <location evidence="1 10">Cell outer membrane</location>
    </subcellularLocation>
</comment>
<dbReference type="InterPro" id="IPR013356">
    <property type="entry name" value="T2SS_GspD"/>
</dbReference>
<keyword evidence="6 12" id="KW-0732">Signal</keyword>
<dbReference type="InterPro" id="IPR038591">
    <property type="entry name" value="NolW-like_sf"/>
</dbReference>
<dbReference type="GO" id="GO:0015627">
    <property type="term" value="C:type II protein secretion system complex"/>
    <property type="evidence" value="ECO:0007669"/>
    <property type="project" value="InterPro"/>
</dbReference>
<evidence type="ECO:0000256" key="5">
    <source>
        <dbReference type="ARBA" id="ARBA00022692"/>
    </source>
</evidence>
<gene>
    <name evidence="16" type="ORF">MSKU9_3112</name>
</gene>
<dbReference type="Gene3D" id="3.55.50.30">
    <property type="match status" value="1"/>
</dbReference>
<evidence type="ECO:0000256" key="4">
    <source>
        <dbReference type="ARBA" id="ARBA00022452"/>
    </source>
</evidence>
<dbReference type="PANTHER" id="PTHR30332:SF25">
    <property type="entry name" value="SECRETIN XPSD"/>
    <property type="match status" value="1"/>
</dbReference>
<keyword evidence="3 10" id="KW-0813">Transport</keyword>
<evidence type="ECO:0000259" key="14">
    <source>
        <dbReference type="Pfam" id="PF03958"/>
    </source>
</evidence>
<evidence type="ECO:0000256" key="10">
    <source>
        <dbReference type="RuleBase" id="RU004004"/>
    </source>
</evidence>
<comment type="caution">
    <text evidence="16">The sequence shown here is derived from an EMBL/GenBank/DDBJ whole genome shotgun (WGS) entry which is preliminary data.</text>
</comment>
<evidence type="ECO:0000256" key="7">
    <source>
        <dbReference type="ARBA" id="ARBA00022927"/>
    </source>
</evidence>
<name>A0A4P5NYE8_9PROT</name>
<keyword evidence="5" id="KW-0812">Transmembrane</keyword>
<evidence type="ECO:0000256" key="6">
    <source>
        <dbReference type="ARBA" id="ARBA00022729"/>
    </source>
</evidence>
<dbReference type="OrthoDB" id="9775455at2"/>
<dbReference type="Gene3D" id="3.30.1370.120">
    <property type="match status" value="2"/>
</dbReference>
<evidence type="ECO:0000313" key="17">
    <source>
        <dbReference type="Proteomes" id="UP000315095"/>
    </source>
</evidence>
<keyword evidence="8" id="KW-0472">Membrane</keyword>
<sequence length="780" mass="80520">MNPFSIAPTRFATLSGWCTALLVCMSVTGCDTGAPPKVSPLPGPQLLHGGTEPPVNGPVGSTDRPMTAQVSYGRDSSPHLGHEVQTTPSGTVTLDFADTDIRDVVAQILGNVLHVNYTIDPAVTGTVTLHTATPLLAGEMLPVLQMLLSEVGATLGRMGDLYRVTPGAGRPAGTAAGAGTAGGSPVGLAEDPAMAGSIMVPLRYAGAEDLAKALQPFMQGSGHVSAVSGANALLVAGDPVTRNTIVDLIHAFDVDMLAGQSYALLPVSSGAARDMATALQEALRGHGGTLAQMVRVIAMSRVDAVLIVASSARYITDTRRLFDLLERTRRTTMRTWHVYYIQNTNANDAAYILQQAFTPDDVTAQPTQPPQANIPGAGQQGTTGMGGGLSGLGGMGGMQSGSTPGGGAGLGAGTGMMSGVTQPGAQGGAAGGTQPANANPLLGGLDNTAGGNGRVRGMRIIPSPQHNALLIYATDQENDTIEDMLRKVDILPVQVRIDAVIAEVQLNDALRYGTQFFFKSGGINGVLSSNSQTITTGKLASAAFSHTLPGFIIGSASGSGGAPIALDALQNVTKVHVLSSPQIMVLDNQPARLQVGQLVPIQTGSQSSTIGTSIYNQFTYQPTGVIMQVTPRVNNGGLVTLDISQEVSSVSSTSSSTVNPTFNDRSVTSRVVIQDGQTLGLAGLITDTSSRNNSGIPWLKDIPVLGILAGDQSNNRQRTELLVLITPHVMHDQRDAQALTADLRDALPNAAGVPDELLNMRSTGSADPQARIRRGVGLGP</sequence>
<evidence type="ECO:0000313" key="16">
    <source>
        <dbReference type="EMBL" id="GCE84971.1"/>
    </source>
</evidence>
<evidence type="ECO:0000256" key="12">
    <source>
        <dbReference type="SAM" id="SignalP"/>
    </source>
</evidence>
<evidence type="ECO:0000256" key="3">
    <source>
        <dbReference type="ARBA" id="ARBA00022448"/>
    </source>
</evidence>
<evidence type="ECO:0000256" key="11">
    <source>
        <dbReference type="SAM" id="MobiDB-lite"/>
    </source>
</evidence>
<feature type="domain" description="NolW-like" evidence="14">
    <location>
        <begin position="199"/>
        <end position="255"/>
    </location>
</feature>
<dbReference type="InterPro" id="IPR050810">
    <property type="entry name" value="Bact_Secretion_Sys_Channel"/>
</dbReference>
<accession>A0A4P5NYE8</accession>
<keyword evidence="7" id="KW-0653">Protein transport</keyword>
<dbReference type="Pfam" id="PF00263">
    <property type="entry name" value="Secretin"/>
    <property type="match status" value="1"/>
</dbReference>
<dbReference type="InterPro" id="IPR004846">
    <property type="entry name" value="T2SS/T3SS_dom"/>
</dbReference>
<organism evidence="16 17">
    <name type="scientific">Komagataeibacter diospyri</name>
    <dbReference type="NCBI Taxonomy" id="1932662"/>
    <lineage>
        <taxon>Bacteria</taxon>
        <taxon>Pseudomonadati</taxon>
        <taxon>Pseudomonadota</taxon>
        <taxon>Alphaproteobacteria</taxon>
        <taxon>Acetobacterales</taxon>
        <taxon>Acetobacteraceae</taxon>
        <taxon>Komagataeibacter</taxon>
    </lineage>
</organism>
<evidence type="ECO:0000256" key="8">
    <source>
        <dbReference type="ARBA" id="ARBA00023136"/>
    </source>
</evidence>
<feature type="chain" id="PRO_5020471731" evidence="12">
    <location>
        <begin position="30"/>
        <end position="780"/>
    </location>
</feature>